<keyword evidence="3" id="KW-1029">Fimbrium biogenesis</keyword>
<dbReference type="AlphaFoldDB" id="A0A7Z1DUF3"/>
<reference evidence="8 9" key="1">
    <citation type="submission" date="2017-06" db="EMBL/GenBank/DDBJ databases">
        <title>Draft genome sequence of the halophilic bacterium Marinobacter vinifirmus FB1.</title>
        <authorList>
            <person name="Stepanov V.G."/>
            <person name="Roberts D.J."/>
            <person name="Fox G.E."/>
        </authorList>
    </citation>
    <scope>NUCLEOTIDE SEQUENCE [LARGE SCALE GENOMIC DNA]</scope>
    <source>
        <strain evidence="8 9">FB1</strain>
    </source>
</reference>
<evidence type="ECO:0000256" key="4">
    <source>
        <dbReference type="ARBA" id="ARBA00022723"/>
    </source>
</evidence>
<dbReference type="RefSeq" id="WP_094625727.1">
    <property type="nucleotide sequence ID" value="NZ_NEFY01000014.1"/>
</dbReference>
<organism evidence="8 9">
    <name type="scientific">Marinobacter vinifirmus</name>
    <dbReference type="NCBI Taxonomy" id="355591"/>
    <lineage>
        <taxon>Bacteria</taxon>
        <taxon>Pseudomonadati</taxon>
        <taxon>Pseudomonadota</taxon>
        <taxon>Gammaproteobacteria</taxon>
        <taxon>Pseudomonadales</taxon>
        <taxon>Marinobacteraceae</taxon>
        <taxon>Marinobacter</taxon>
    </lineage>
</organism>
<keyword evidence="4" id="KW-0479">Metal-binding</keyword>
<name>A0A7Z1DUF3_9GAMM</name>
<dbReference type="SUPFAM" id="SSF50998">
    <property type="entry name" value="Quinoprotein alcohol dehydrogenase-like"/>
    <property type="match status" value="1"/>
</dbReference>
<evidence type="ECO:0000313" key="8">
    <source>
        <dbReference type="EMBL" id="OZC35177.1"/>
    </source>
</evidence>
<dbReference type="EMBL" id="NEFY01000014">
    <property type="protein sequence ID" value="OZC35177.1"/>
    <property type="molecule type" value="Genomic_DNA"/>
</dbReference>
<keyword evidence="6" id="KW-0281">Fimbrium</keyword>
<comment type="caution">
    <text evidence="8">The sequence shown here is derived from an EMBL/GenBank/DDBJ whole genome shotgun (WGS) entry which is preliminary data.</text>
</comment>
<evidence type="ECO:0000256" key="3">
    <source>
        <dbReference type="ARBA" id="ARBA00022558"/>
    </source>
</evidence>
<sequence>MKMKQFLKQVTQSLSVALFVGFPVAGWSATVSDRPLFVDAVVDHNLIFSVDDSGSMDFEILAPAVGGYSAVDGGWLFNPESGSGRYATDTERPYNRGLRLSNTGESFKSFSRSNFYLRSNDYNYQYYDPSEAYKPWPGYNSTEFGNQSVTSAKLDPGLSSSLTVDLTEAGGLGLGSDDIPATLFLKITSGEVVSRQEEKLYFSCPTGEQPNPNDPSECGVIERECFFIFCSDVFKFRSDRLYETRMTDLPIADCSDLGDTNWYGTWRQSSFDSSAWILKKSGGIEIEPRKIAFAPDGACLQRLEFKDEGNNKQEVYEALNGIDSVDDFFAAQQQNFANWFSYYRRRHQVVRSAIAQSVLGLENLNMGIFWFHNHRDMADKLYSTEIDGNIDTFLSEHYSRFGNGNWKGGGTPTRESLQHAGREYGKKTVRGTLECRKNFTLLFTDGYANNPSITIDAGNADSKADAPFVNKDYSGTLGDIAYYYGEALRSGGKKVTGGRMRLPEECGTGLQEPWMDCNTEFHMNTYAVALGMEGQKIAGKGYSKVIDAHTNPPDWGDSDMGFGRGSVQSAQIDDLYHSAVNGKGEYYDAKSSTALVKALEDAMDDIGAQLGSGSNVSFNTTSLRSGGYIYSAQFTSKIWTGTLRAEAIDKDGIISSRKWDAAILLDGRNLSDNPRRIITFNGDGVDFDWDELSLNQKADLKGGGSDELGKARLSYLSGNSVTGLEGVPFRDRGSRLGAIINSSPVFVGEPNKIWPDDSKFGATAYSAYKADKKSRTEVVYVGANDGMLHGFDADSGQEVIAYIPGFLYSTEAEKGLSALTIPDLDYQSYVDLPLNTSDVYVNEAWRSIVIGGSRGGKPGLFALDVTDPSSFASGSASAITMWEFTDNNLGNMTEAAQITLLKWGENDYRWSAVFSNGYDAPEGHSGLFILDIANIANRKFIDLGTGKGLSPVRLVDHLDSDGNPNSDGVADRAYAGDLDGNLWAFDLTGGADSWSFEVLYTAREADGTPQPITAQPDIARNDFDSTLTDPNLLVFFGTGKYLEAADIPQAADASDAQPQTFYGISDRGTNVNATNVALSRSDLVKREFTGGSVTVDGESVPVRKTDGKALEDWSAKFGWYVDLPGGGERVVEPPRVRGEFIVFASTIPTGGDPCGGGGSSFLTALQLDGSTDPNKAIIDVNNDGKLDGTDEGWAGVFYGDGIITSFALIDDLALTSDSGAKKSAYLTNFGGGTNATGRIGWTELVDF</sequence>
<dbReference type="InterPro" id="IPR011047">
    <property type="entry name" value="Quinoprotein_ADH-like_sf"/>
</dbReference>
<comment type="similarity">
    <text evidence="2">Belongs to the PilY1 family.</text>
</comment>
<protein>
    <recommendedName>
        <fullName evidence="7">PilY1 beta-propeller domain-containing protein</fullName>
    </recommendedName>
</protein>
<proteinExistence type="inferred from homology"/>
<feature type="domain" description="PilY1 beta-propeller" evidence="7">
    <location>
        <begin position="736"/>
        <end position="1084"/>
    </location>
</feature>
<evidence type="ECO:0000256" key="6">
    <source>
        <dbReference type="ARBA" id="ARBA00023263"/>
    </source>
</evidence>
<evidence type="ECO:0000256" key="5">
    <source>
        <dbReference type="ARBA" id="ARBA00022837"/>
    </source>
</evidence>
<dbReference type="GO" id="GO:0046872">
    <property type="term" value="F:metal ion binding"/>
    <property type="evidence" value="ECO:0007669"/>
    <property type="project" value="UniProtKB-KW"/>
</dbReference>
<evidence type="ECO:0000259" key="7">
    <source>
        <dbReference type="Pfam" id="PF05567"/>
    </source>
</evidence>
<dbReference type="InterPro" id="IPR008707">
    <property type="entry name" value="B-propeller_PilY1"/>
</dbReference>
<dbReference type="Proteomes" id="UP000216984">
    <property type="component" value="Unassembled WGS sequence"/>
</dbReference>
<gene>
    <name evidence="8" type="ORF">B9Q17_08050</name>
</gene>
<dbReference type="GO" id="GO:0009289">
    <property type="term" value="C:pilus"/>
    <property type="evidence" value="ECO:0007669"/>
    <property type="project" value="UniProtKB-SubCell"/>
</dbReference>
<evidence type="ECO:0000256" key="1">
    <source>
        <dbReference type="ARBA" id="ARBA00004561"/>
    </source>
</evidence>
<dbReference type="Pfam" id="PF05567">
    <property type="entry name" value="T4P_PilY1"/>
    <property type="match status" value="1"/>
</dbReference>
<evidence type="ECO:0000313" key="9">
    <source>
        <dbReference type="Proteomes" id="UP000216984"/>
    </source>
</evidence>
<keyword evidence="9" id="KW-1185">Reference proteome</keyword>
<keyword evidence="5" id="KW-0106">Calcium</keyword>
<comment type="subcellular location">
    <subcellularLocation>
        <location evidence="1">Fimbrium</location>
    </subcellularLocation>
</comment>
<evidence type="ECO:0000256" key="2">
    <source>
        <dbReference type="ARBA" id="ARBA00008387"/>
    </source>
</evidence>
<accession>A0A7Z1DUF3</accession>